<dbReference type="Proteomes" id="UP000424490">
    <property type="component" value="Chromosome"/>
</dbReference>
<accession>A0A857A6Y2</accession>
<evidence type="ECO:0000313" key="1">
    <source>
        <dbReference type="EMBL" id="QGS10286.1"/>
    </source>
</evidence>
<dbReference type="EMBL" id="CP046315">
    <property type="protein sequence ID" value="QGS10286.1"/>
    <property type="molecule type" value="Genomic_DNA"/>
</dbReference>
<gene>
    <name evidence="1" type="ORF">FOC40_01935</name>
</gene>
<name>A0A857A6Y2_9ACTO</name>
<proteinExistence type="predicted"/>
<sequence>MQLFSHRNSRLHGHEVVTQYRDPWSQVKPSPYLFPTCGAVT</sequence>
<dbReference type="AlphaFoldDB" id="A0A857A6Y2"/>
<reference evidence="1 2" key="1">
    <citation type="submission" date="2019-11" db="EMBL/GenBank/DDBJ databases">
        <title>FDA dAtabase for Regulatory Grade micrObial Sequences (FDA-ARGOS): Supporting development and validation of Infectious Disease Dx tests.</title>
        <authorList>
            <person name="Stonesifer R."/>
            <person name="Tallon L."/>
            <person name="Sadzewicz L."/>
            <person name="Vavikolanu K."/>
            <person name="Mehta A."/>
            <person name="Aluvathingal J."/>
            <person name="Nadendla S."/>
            <person name="Myers T."/>
            <person name="Yan Y."/>
            <person name="Sichtig H."/>
        </authorList>
    </citation>
    <scope>NUCLEOTIDE SEQUENCE [LARGE SCALE GENOMIC DNA]</scope>
    <source>
        <strain evidence="1 2">FDAARGOS_732</strain>
    </source>
</reference>
<organism evidence="1 2">
    <name type="scientific">Schaalia odontolytica</name>
    <dbReference type="NCBI Taxonomy" id="1660"/>
    <lineage>
        <taxon>Bacteria</taxon>
        <taxon>Bacillati</taxon>
        <taxon>Actinomycetota</taxon>
        <taxon>Actinomycetes</taxon>
        <taxon>Actinomycetales</taxon>
        <taxon>Actinomycetaceae</taxon>
        <taxon>Schaalia</taxon>
    </lineage>
</organism>
<protein>
    <submittedName>
        <fullName evidence="1">6-pyruvoyl tetrahydropterin synthase</fullName>
    </submittedName>
</protein>
<evidence type="ECO:0000313" key="2">
    <source>
        <dbReference type="Proteomes" id="UP000424490"/>
    </source>
</evidence>